<evidence type="ECO:0000256" key="4">
    <source>
        <dbReference type="ARBA" id="ARBA00022741"/>
    </source>
</evidence>
<gene>
    <name evidence="10" type="ORF">STYK_16280</name>
</gene>
<accession>A0ABN6KNC9</accession>
<proteinExistence type="predicted"/>
<keyword evidence="11" id="KW-1185">Reference proteome</keyword>
<feature type="domain" description="GHMP kinase N-terminal" evidence="8">
    <location>
        <begin position="81"/>
        <end position="155"/>
    </location>
</feature>
<dbReference type="PANTHER" id="PTHR31814:SF2">
    <property type="entry name" value="PHOSPHOMEVALONATE KINASE"/>
    <property type="match status" value="1"/>
</dbReference>
<dbReference type="Proteomes" id="UP001060027">
    <property type="component" value="Chromosome"/>
</dbReference>
<evidence type="ECO:0000259" key="9">
    <source>
        <dbReference type="Pfam" id="PF08544"/>
    </source>
</evidence>
<keyword evidence="4" id="KW-0547">Nucleotide-binding</keyword>
<dbReference type="InterPro" id="IPR020568">
    <property type="entry name" value="Ribosomal_Su5_D2-typ_SF"/>
</dbReference>
<dbReference type="Pfam" id="PF00288">
    <property type="entry name" value="GHMP_kinases_N"/>
    <property type="match status" value="1"/>
</dbReference>
<dbReference type="Gene3D" id="3.30.70.890">
    <property type="entry name" value="GHMP kinase, C-terminal domain"/>
    <property type="match status" value="1"/>
</dbReference>
<keyword evidence="7" id="KW-0472">Membrane</keyword>
<dbReference type="InterPro" id="IPR005917">
    <property type="entry name" value="Pmev_kinase_bact"/>
</dbReference>
<keyword evidence="3" id="KW-0808">Transferase</keyword>
<dbReference type="Gene3D" id="3.30.230.10">
    <property type="match status" value="1"/>
</dbReference>
<keyword evidence="6" id="KW-0067">ATP-binding</keyword>
<dbReference type="NCBIfam" id="TIGR01220">
    <property type="entry name" value="Pmev_kin_Gr_pos"/>
    <property type="match status" value="1"/>
</dbReference>
<feature type="transmembrane region" description="Helical" evidence="7">
    <location>
        <begin position="102"/>
        <end position="122"/>
    </location>
</feature>
<dbReference type="SUPFAM" id="SSF54211">
    <property type="entry name" value="Ribosomal protein S5 domain 2-like"/>
    <property type="match status" value="1"/>
</dbReference>
<dbReference type="InterPro" id="IPR035102">
    <property type="entry name" value="Phosphomevalonate_kinase"/>
</dbReference>
<comment type="pathway">
    <text evidence="1">Isoprenoid biosynthesis; isopentenyl diphosphate biosynthesis via mevalonate pathway; isopentenyl diphosphate from (R)-mevalonate: step 2/3.</text>
</comment>
<evidence type="ECO:0000259" key="8">
    <source>
        <dbReference type="Pfam" id="PF00288"/>
    </source>
</evidence>
<dbReference type="EMBL" id="AP024523">
    <property type="protein sequence ID" value="BDB09814.1"/>
    <property type="molecule type" value="Genomic_DNA"/>
</dbReference>
<evidence type="ECO:0000313" key="11">
    <source>
        <dbReference type="Proteomes" id="UP001060027"/>
    </source>
</evidence>
<evidence type="ECO:0000256" key="2">
    <source>
        <dbReference type="ARBA" id="ARBA00012958"/>
    </source>
</evidence>
<feature type="domain" description="GHMP kinase C-terminal" evidence="9">
    <location>
        <begin position="259"/>
        <end position="319"/>
    </location>
</feature>
<keyword evidence="7" id="KW-1133">Transmembrane helix</keyword>
<evidence type="ECO:0000313" key="10">
    <source>
        <dbReference type="EMBL" id="BDB09814.1"/>
    </source>
</evidence>
<name>A0ABN6KNC9_9STRE</name>
<organism evidence="10 11">
    <name type="scientific">Streptococcus toyakuensis</name>
    <dbReference type="NCBI Taxonomy" id="2819619"/>
    <lineage>
        <taxon>Bacteria</taxon>
        <taxon>Bacillati</taxon>
        <taxon>Bacillota</taxon>
        <taxon>Bacilli</taxon>
        <taxon>Lactobacillales</taxon>
        <taxon>Streptococcaceae</taxon>
        <taxon>Streptococcus</taxon>
        <taxon>Streptococcus mitis group</taxon>
    </lineage>
</organism>
<dbReference type="EC" id="2.7.4.2" evidence="2"/>
<keyword evidence="7" id="KW-0812">Transmembrane</keyword>
<keyword evidence="5 10" id="KW-0418">Kinase</keyword>
<dbReference type="InterPro" id="IPR014721">
    <property type="entry name" value="Ribsml_uS5_D2-typ_fold_subgr"/>
</dbReference>
<evidence type="ECO:0000256" key="7">
    <source>
        <dbReference type="SAM" id="Phobius"/>
    </source>
</evidence>
<dbReference type="InterPro" id="IPR006204">
    <property type="entry name" value="GHMP_kinase_N_dom"/>
</dbReference>
<evidence type="ECO:0000256" key="5">
    <source>
        <dbReference type="ARBA" id="ARBA00022777"/>
    </source>
</evidence>
<reference evidence="10" key="1">
    <citation type="journal article" date="2022" name="J Glob Antimicrob Resist">
        <title>Identification and characterisation of a novel multidrug-resistant streptococcus, Streptococcus toyakuensis sp. nov., from a blood sample.</title>
        <authorList>
            <person name="Wajima T."/>
            <person name="Hagimoto A."/>
            <person name="Tanaka E."/>
            <person name="Kawamura Y."/>
            <person name="Nakaminami H."/>
        </authorList>
    </citation>
    <scope>NUCLEOTIDE SEQUENCE</scope>
    <source>
        <strain evidence="10">TP1632</strain>
    </source>
</reference>
<dbReference type="Pfam" id="PF08544">
    <property type="entry name" value="GHMP_kinases_C"/>
    <property type="match status" value="1"/>
</dbReference>
<dbReference type="PANTHER" id="PTHR31814">
    <property type="match status" value="1"/>
</dbReference>
<dbReference type="InterPro" id="IPR036554">
    <property type="entry name" value="GHMP_kinase_C_sf"/>
</dbReference>
<dbReference type="InterPro" id="IPR013750">
    <property type="entry name" value="GHMP_kinase_C_dom"/>
</dbReference>
<dbReference type="SUPFAM" id="SSF55060">
    <property type="entry name" value="GHMP Kinase, C-terminal domain"/>
    <property type="match status" value="1"/>
</dbReference>
<evidence type="ECO:0000256" key="6">
    <source>
        <dbReference type="ARBA" id="ARBA00022840"/>
    </source>
</evidence>
<evidence type="ECO:0000256" key="3">
    <source>
        <dbReference type="ARBA" id="ARBA00022679"/>
    </source>
</evidence>
<dbReference type="GO" id="GO:0016301">
    <property type="term" value="F:kinase activity"/>
    <property type="evidence" value="ECO:0007669"/>
    <property type="project" value="UniProtKB-KW"/>
</dbReference>
<dbReference type="RefSeq" id="WP_261804889.1">
    <property type="nucleotide sequence ID" value="NZ_AP024523.1"/>
</dbReference>
<sequence length="337" mass="37322">MIAVKTCGKLYWAGEYAILEPGQLALIKAIPIYMKGEIAFSERYRIYSDMFDFAVDLTPNPDYSLIQETIALMNDFLADRGQTLRPFSLEILGKMEREGKKFGLGSSGSVVVLVVKALLALYNLSVDQNLLFKLASAVLLKRGDNGSMGDIACIVAEELVLYQSFDRQKVAAWLEEENLATVLERDWGFLISQVKPTLECDFLVGWTKEVAVSSHMVQQIKQNINQNFLSSSKETVATLVEALEQGESEKIIEQVEVASKLLESLSADIYTPSLRQLKEVSQDLQVVAKSSGAGGGDCGIALSFDEQSTETLKNRWADLGIELLYQERIGHDDKSQG</sequence>
<protein>
    <recommendedName>
        <fullName evidence="2">phosphomevalonate kinase</fullName>
        <ecNumber evidence="2">2.7.4.2</ecNumber>
    </recommendedName>
</protein>
<evidence type="ECO:0000256" key="1">
    <source>
        <dbReference type="ARBA" id="ARBA00005017"/>
    </source>
</evidence>